<dbReference type="GO" id="GO:0022857">
    <property type="term" value="F:transmembrane transporter activity"/>
    <property type="evidence" value="ECO:0007669"/>
    <property type="project" value="InterPro"/>
</dbReference>
<feature type="transmembrane region" description="Helical" evidence="6">
    <location>
        <begin position="210"/>
        <end position="233"/>
    </location>
</feature>
<evidence type="ECO:0000256" key="1">
    <source>
        <dbReference type="ARBA" id="ARBA00004651"/>
    </source>
</evidence>
<keyword evidence="2" id="KW-1003">Cell membrane</keyword>
<feature type="transmembrane region" description="Helical" evidence="6">
    <location>
        <begin position="279"/>
        <end position="297"/>
    </location>
</feature>
<feature type="transmembrane region" description="Helical" evidence="6">
    <location>
        <begin position="166"/>
        <end position="189"/>
    </location>
</feature>
<feature type="transmembrane region" description="Helical" evidence="6">
    <location>
        <begin position="309"/>
        <end position="331"/>
    </location>
</feature>
<reference evidence="8 9" key="1">
    <citation type="submission" date="2016-03" db="EMBL/GenBank/DDBJ databases">
        <title>Draft genome sequence of Gluconobacter cerinus strain CECT 9110.</title>
        <authorList>
            <person name="Sainz F."/>
            <person name="Mas A."/>
            <person name="Torija M.J."/>
        </authorList>
    </citation>
    <scope>NUCLEOTIDE SEQUENCE [LARGE SCALE GENOMIC DNA]</scope>
    <source>
        <strain evidence="8 9">CECT 9110</strain>
    </source>
</reference>
<feature type="transmembrane region" description="Helical" evidence="6">
    <location>
        <begin position="138"/>
        <end position="160"/>
    </location>
</feature>
<name>A0A1B6VKT4_9PROT</name>
<evidence type="ECO:0000259" key="7">
    <source>
        <dbReference type="PROSITE" id="PS50850"/>
    </source>
</evidence>
<dbReference type="GO" id="GO:0005886">
    <property type="term" value="C:plasma membrane"/>
    <property type="evidence" value="ECO:0007669"/>
    <property type="project" value="UniProtKB-SubCell"/>
</dbReference>
<evidence type="ECO:0000256" key="2">
    <source>
        <dbReference type="ARBA" id="ARBA00022475"/>
    </source>
</evidence>
<evidence type="ECO:0000256" key="6">
    <source>
        <dbReference type="SAM" id="Phobius"/>
    </source>
</evidence>
<evidence type="ECO:0000256" key="5">
    <source>
        <dbReference type="ARBA" id="ARBA00023136"/>
    </source>
</evidence>
<dbReference type="Proteomes" id="UP000077786">
    <property type="component" value="Unassembled WGS sequence"/>
</dbReference>
<dbReference type="OrthoDB" id="9794076at2"/>
<dbReference type="Pfam" id="PF07690">
    <property type="entry name" value="MFS_1"/>
    <property type="match status" value="1"/>
</dbReference>
<evidence type="ECO:0000256" key="3">
    <source>
        <dbReference type="ARBA" id="ARBA00022692"/>
    </source>
</evidence>
<evidence type="ECO:0000256" key="4">
    <source>
        <dbReference type="ARBA" id="ARBA00022989"/>
    </source>
</evidence>
<sequence>MQTTSDRSGYHLFLVLVIYVYSAVSMAVVGLVVPFISAIAETRHVSPGPVGTSLSFFSVPAAFTSFLFGMVVDRIGVKRAFPISVVLTLIGDSLLLSTSTLWSLRIGLMLCGCGFAFATAGSPVLFMRYLPEKSRSKALAFWSTFAPAGYSAGLLLAIPFLNGGRWQAACTAHMVLMVVILAVGVLTLAGLKEPPVVLTESGPAKRLSPWLVTALGLSVTLPNGIAYGTSLIAPSYLARVHHVSLAASAAEVAIIKIVVMLAGGLIVSLCVGTERRSRVMFCIMAAIGMLAQWLLLFPGSTMLVASAGLFLWTFAYSGLSGAGMSLLPVVATDRKTRGVVAGTVGQFISVSAVLMPYLYFSTTLWTSYALFAFCALGMGCLTIFQVRQRKALA</sequence>
<dbReference type="PANTHER" id="PTHR43124:SF3">
    <property type="entry name" value="CHLORAMPHENICOL EFFLUX PUMP RV0191"/>
    <property type="match status" value="1"/>
</dbReference>
<dbReference type="SUPFAM" id="SSF103473">
    <property type="entry name" value="MFS general substrate transporter"/>
    <property type="match status" value="1"/>
</dbReference>
<feature type="domain" description="Major facilitator superfamily (MFS) profile" evidence="7">
    <location>
        <begin position="11"/>
        <end position="390"/>
    </location>
</feature>
<proteinExistence type="predicted"/>
<keyword evidence="5 6" id="KW-0472">Membrane</keyword>
<feature type="transmembrane region" description="Helical" evidence="6">
    <location>
        <begin position="338"/>
        <end position="359"/>
    </location>
</feature>
<dbReference type="InterPro" id="IPR020846">
    <property type="entry name" value="MFS_dom"/>
</dbReference>
<evidence type="ECO:0000313" key="8">
    <source>
        <dbReference type="EMBL" id="OAJ67577.1"/>
    </source>
</evidence>
<dbReference type="RefSeq" id="WP_064274376.1">
    <property type="nucleotide sequence ID" value="NZ_LUTU01000007.1"/>
</dbReference>
<comment type="subcellular location">
    <subcellularLocation>
        <location evidence="1">Cell membrane</location>
        <topology evidence="1">Multi-pass membrane protein</topology>
    </subcellularLocation>
</comment>
<feature type="transmembrane region" description="Helical" evidence="6">
    <location>
        <begin position="12"/>
        <end position="40"/>
    </location>
</feature>
<gene>
    <name evidence="8" type="ORF">A0123_01619</name>
</gene>
<evidence type="ECO:0000313" key="9">
    <source>
        <dbReference type="Proteomes" id="UP000077786"/>
    </source>
</evidence>
<dbReference type="InterPro" id="IPR036259">
    <property type="entry name" value="MFS_trans_sf"/>
</dbReference>
<feature type="transmembrane region" description="Helical" evidence="6">
    <location>
        <begin position="52"/>
        <end position="72"/>
    </location>
</feature>
<accession>A0A1B6VKT4</accession>
<dbReference type="InterPro" id="IPR050189">
    <property type="entry name" value="MFS_Efflux_Transporters"/>
</dbReference>
<dbReference type="AlphaFoldDB" id="A0A1B6VKT4"/>
<dbReference type="PANTHER" id="PTHR43124">
    <property type="entry name" value="PURINE EFFLUX PUMP PBUE"/>
    <property type="match status" value="1"/>
</dbReference>
<dbReference type="InterPro" id="IPR011701">
    <property type="entry name" value="MFS"/>
</dbReference>
<keyword evidence="3 6" id="KW-0812">Transmembrane</keyword>
<protein>
    <submittedName>
        <fullName evidence="8">MFS transporter</fullName>
    </submittedName>
</protein>
<feature type="transmembrane region" description="Helical" evidence="6">
    <location>
        <begin position="79"/>
        <end position="96"/>
    </location>
</feature>
<comment type="caution">
    <text evidence="8">The sequence shown here is derived from an EMBL/GenBank/DDBJ whole genome shotgun (WGS) entry which is preliminary data.</text>
</comment>
<dbReference type="PROSITE" id="PS50850">
    <property type="entry name" value="MFS"/>
    <property type="match status" value="1"/>
</dbReference>
<keyword evidence="4 6" id="KW-1133">Transmembrane helix</keyword>
<feature type="transmembrane region" description="Helical" evidence="6">
    <location>
        <begin position="253"/>
        <end position="272"/>
    </location>
</feature>
<feature type="transmembrane region" description="Helical" evidence="6">
    <location>
        <begin position="102"/>
        <end position="126"/>
    </location>
</feature>
<feature type="transmembrane region" description="Helical" evidence="6">
    <location>
        <begin position="365"/>
        <end position="384"/>
    </location>
</feature>
<dbReference type="EMBL" id="LUTU01000007">
    <property type="protein sequence ID" value="OAJ67577.1"/>
    <property type="molecule type" value="Genomic_DNA"/>
</dbReference>
<organism evidence="8 9">
    <name type="scientific">Gluconobacter cerinus</name>
    <dbReference type="NCBI Taxonomy" id="38307"/>
    <lineage>
        <taxon>Bacteria</taxon>
        <taxon>Pseudomonadati</taxon>
        <taxon>Pseudomonadota</taxon>
        <taxon>Alphaproteobacteria</taxon>
        <taxon>Acetobacterales</taxon>
        <taxon>Acetobacteraceae</taxon>
        <taxon>Gluconobacter</taxon>
    </lineage>
</organism>
<dbReference type="Gene3D" id="1.20.1250.20">
    <property type="entry name" value="MFS general substrate transporter like domains"/>
    <property type="match status" value="2"/>
</dbReference>
<dbReference type="PATRIC" id="fig|38307.3.peg.1668"/>